<evidence type="ECO:0000313" key="2">
    <source>
        <dbReference type="Proteomes" id="UP000602198"/>
    </source>
</evidence>
<accession>A0ABS1MI25</accession>
<organism evidence="1 2">
    <name type="scientific">Nocardia acididurans</name>
    <dbReference type="NCBI Taxonomy" id="2802282"/>
    <lineage>
        <taxon>Bacteria</taxon>
        <taxon>Bacillati</taxon>
        <taxon>Actinomycetota</taxon>
        <taxon>Actinomycetes</taxon>
        <taxon>Mycobacteriales</taxon>
        <taxon>Nocardiaceae</taxon>
        <taxon>Nocardia</taxon>
    </lineage>
</organism>
<keyword evidence="2" id="KW-1185">Reference proteome</keyword>
<protein>
    <submittedName>
        <fullName evidence="1">Uncharacterized protein</fullName>
    </submittedName>
</protein>
<dbReference type="SUPFAM" id="SSF53756">
    <property type="entry name" value="UDP-Glycosyltransferase/glycogen phosphorylase"/>
    <property type="match status" value="1"/>
</dbReference>
<name>A0ABS1MI25_9NOCA</name>
<sequence length="547" mass="58452">MSSRWATIACSRRVLAVTRTITSLNRILDVLPALADDPRIQVVFTIDEGSQFSVGVADRLRSLGARVIPWPDATTTPFDLVIAASDNSDLHQLIGPVLLVPHGAGYQKYSTHPGSGDDRDLSGLSATALSHNGRPVPAHIGLSHEDQLVQLKRATPELADRAVVIGDPCLDRLSMLARDRDRQRRLLNLQPGQALVTVTSTWGTESTMGRWPTLAADLLAQLPYDEFRVAAILHPNVWAYHGSWQIDHWLRRARSAGLTLIAPTGPWQSALAAADCVIGDHGSLSAYAAGLRHPLMLAAFGDSEVPAGTSMAQLGASMPRLDRAQPLADQIRDAISAVDHAQLDHLADQVFARRGESLSLLRELMYETMGLTPSATTPVFDAGPANPPAGPAPRALRVVTESLGDTVTLRRFPASLSDIVRPADSGHLVVIEGEPDERLAQTAAILVADQTIITEATARVWGAATLTRLPGCRIAAAPISANTILAVLRDGHLVRVSATTTPGAHADPGLLASVLYHLLVRAQRPDLRPVTVTAGTSTTIVRFDSFG</sequence>
<comment type="caution">
    <text evidence="1">The sequence shown here is derived from an EMBL/GenBank/DDBJ whole genome shotgun (WGS) entry which is preliminary data.</text>
</comment>
<evidence type="ECO:0000313" key="1">
    <source>
        <dbReference type="EMBL" id="MBL1080216.1"/>
    </source>
</evidence>
<dbReference type="EMBL" id="JAERRJ010000026">
    <property type="protein sequence ID" value="MBL1080216.1"/>
    <property type="molecule type" value="Genomic_DNA"/>
</dbReference>
<dbReference type="Proteomes" id="UP000602198">
    <property type="component" value="Unassembled WGS sequence"/>
</dbReference>
<proteinExistence type="predicted"/>
<reference evidence="1 2" key="1">
    <citation type="submission" date="2021-01" db="EMBL/GenBank/DDBJ databases">
        <title>WGS of actinomycetes isolated from Thailand.</title>
        <authorList>
            <person name="Thawai C."/>
        </authorList>
    </citation>
    <scope>NUCLEOTIDE SEQUENCE [LARGE SCALE GENOMIC DNA]</scope>
    <source>
        <strain evidence="1 2">LPG 2</strain>
    </source>
</reference>
<gene>
    <name evidence="1" type="ORF">JK358_38060</name>
</gene>